<dbReference type="CDD" id="cd03811">
    <property type="entry name" value="GT4_GT28_WabH-like"/>
    <property type="match status" value="1"/>
</dbReference>
<dbReference type="EMBL" id="PDKM01000003">
    <property type="protein sequence ID" value="RXK09956.1"/>
    <property type="molecule type" value="Genomic_DNA"/>
</dbReference>
<name>A0AAX2AB52_9BACT</name>
<evidence type="ECO:0000313" key="3">
    <source>
        <dbReference type="Proteomes" id="UP000289193"/>
    </source>
</evidence>
<comment type="caution">
    <text evidence="2">The sequence shown here is derived from an EMBL/GenBank/DDBJ whole genome shotgun (WGS) entry which is preliminary data.</text>
</comment>
<reference evidence="2 3" key="1">
    <citation type="submission" date="2017-10" db="EMBL/GenBank/DDBJ databases">
        <title>Genomics of the genus Arcobacter.</title>
        <authorList>
            <person name="Perez-Cataluna A."/>
            <person name="Figueras M.J."/>
        </authorList>
    </citation>
    <scope>NUCLEOTIDE SEQUENCE [LARGE SCALE GENOMIC DNA]</scope>
    <source>
        <strain evidence="2 3">CECT 7835</strain>
    </source>
</reference>
<dbReference type="GO" id="GO:0016757">
    <property type="term" value="F:glycosyltransferase activity"/>
    <property type="evidence" value="ECO:0007669"/>
    <property type="project" value="InterPro"/>
</dbReference>
<keyword evidence="3" id="KW-1185">Reference proteome</keyword>
<sequence>MPAVKKVSMKTLAIITHNMSFGGVQRVVKNHIEYFKDNYKITLILFEKKIDFKLPEEIEIIFLDERVFDYKKLIQENKNTIVSFGKELFDFRVNSLVSILKDKQFDTIISHEDYNNLIATKTVEILNYKTNLILTSHIQQDSYKRNLIHLLDADFYYQSIPIYYRNYKIITVSKGVHDYFYNNYNLETYCIENGVNIKEARKQAEEECQEKNFILCIGRIEFVQKGQDDLLKAFKLISKETDVPLLFIGDGKDKEKLEKMILEFNLMNQVKILTFEKNPFKYMKNARVVAFPSYYEGLPNTILESLAVSAALVSYDFEPSSNELSKDGYYFPLVKRGDIQTLGSKLLEVITNNSLEEKMRLLSFERAMDYSLDNMLNKWNIVIEK</sequence>
<dbReference type="Proteomes" id="UP000289193">
    <property type="component" value="Unassembled WGS sequence"/>
</dbReference>
<dbReference type="InterPro" id="IPR001296">
    <property type="entry name" value="Glyco_trans_1"/>
</dbReference>
<organism evidence="2 3">
    <name type="scientific">Halarcobacter bivalviorum</name>
    <dbReference type="NCBI Taxonomy" id="663364"/>
    <lineage>
        <taxon>Bacteria</taxon>
        <taxon>Pseudomonadati</taxon>
        <taxon>Campylobacterota</taxon>
        <taxon>Epsilonproteobacteria</taxon>
        <taxon>Campylobacterales</taxon>
        <taxon>Arcobacteraceae</taxon>
        <taxon>Halarcobacter</taxon>
    </lineage>
</organism>
<dbReference type="AlphaFoldDB" id="A0AAX2AB52"/>
<dbReference type="PANTHER" id="PTHR12526">
    <property type="entry name" value="GLYCOSYLTRANSFERASE"/>
    <property type="match status" value="1"/>
</dbReference>
<gene>
    <name evidence="2" type="ORF">CRV05_06120</name>
</gene>
<proteinExistence type="predicted"/>
<dbReference type="SUPFAM" id="SSF53756">
    <property type="entry name" value="UDP-Glycosyltransferase/glycogen phosphorylase"/>
    <property type="match status" value="1"/>
</dbReference>
<accession>A0AAX2AB52</accession>
<dbReference type="Pfam" id="PF00534">
    <property type="entry name" value="Glycos_transf_1"/>
    <property type="match status" value="1"/>
</dbReference>
<feature type="domain" description="Glycosyl transferase family 1" evidence="1">
    <location>
        <begin position="199"/>
        <end position="359"/>
    </location>
</feature>
<evidence type="ECO:0000259" key="1">
    <source>
        <dbReference type="Pfam" id="PF00534"/>
    </source>
</evidence>
<dbReference type="Gene3D" id="3.40.50.2000">
    <property type="entry name" value="Glycogen Phosphorylase B"/>
    <property type="match status" value="2"/>
</dbReference>
<evidence type="ECO:0000313" key="2">
    <source>
        <dbReference type="EMBL" id="RXK09956.1"/>
    </source>
</evidence>
<dbReference type="PANTHER" id="PTHR12526:SF630">
    <property type="entry name" value="GLYCOSYLTRANSFERASE"/>
    <property type="match status" value="1"/>
</dbReference>
<protein>
    <recommendedName>
        <fullName evidence="1">Glycosyl transferase family 1 domain-containing protein</fullName>
    </recommendedName>
</protein>